<reference evidence="14 15" key="1">
    <citation type="submission" date="2019-07" db="EMBL/GenBank/DDBJ databases">
        <title>Draft genome assembly of a fouling barnacle, Amphibalanus amphitrite (Darwin, 1854): The first reference genome for Thecostraca.</title>
        <authorList>
            <person name="Kim W."/>
        </authorList>
    </citation>
    <scope>NUCLEOTIDE SEQUENCE [LARGE SCALE GENOMIC DNA]</scope>
    <source>
        <strain evidence="14">SNU_AA5</strain>
        <tissue evidence="14">Soma without cirri and trophi</tissue>
    </source>
</reference>
<feature type="domain" description="C2H2-type" evidence="13">
    <location>
        <begin position="461"/>
        <end position="491"/>
    </location>
</feature>
<keyword evidence="8" id="KW-0238">DNA-binding</keyword>
<evidence type="ECO:0000256" key="1">
    <source>
        <dbReference type="ARBA" id="ARBA00004123"/>
    </source>
</evidence>
<dbReference type="Pfam" id="PF23561">
    <property type="entry name" value="zf-C2H2_15"/>
    <property type="match status" value="1"/>
</dbReference>
<protein>
    <submittedName>
        <fullName evidence="14">Zinc finger protein GLI1</fullName>
    </submittedName>
</protein>
<feature type="region of interest" description="Disordered" evidence="12">
    <location>
        <begin position="286"/>
        <end position="329"/>
    </location>
</feature>
<dbReference type="Gene3D" id="3.30.160.60">
    <property type="entry name" value="Classic Zinc Finger"/>
    <property type="match status" value="5"/>
</dbReference>
<evidence type="ECO:0000256" key="7">
    <source>
        <dbReference type="ARBA" id="ARBA00023015"/>
    </source>
</evidence>
<dbReference type="SUPFAM" id="SSF57667">
    <property type="entry name" value="beta-beta-alpha zinc fingers"/>
    <property type="match status" value="4"/>
</dbReference>
<keyword evidence="3" id="KW-0479">Metal-binding</keyword>
<evidence type="ECO:0000256" key="8">
    <source>
        <dbReference type="ARBA" id="ARBA00023125"/>
    </source>
</evidence>
<dbReference type="PANTHER" id="PTHR45718:SF4">
    <property type="entry name" value="TRANSCRIPTIONAL ACTIVATOR CUBITUS INTERRUPTUS"/>
    <property type="match status" value="1"/>
</dbReference>
<keyword evidence="6" id="KW-0862">Zinc</keyword>
<name>A0A6A4VCA3_AMPAM</name>
<keyword evidence="15" id="KW-1185">Reference proteome</keyword>
<gene>
    <name evidence="14" type="primary">GLI1</name>
    <name evidence="14" type="ORF">FJT64_012513</name>
</gene>
<dbReference type="Pfam" id="PF00096">
    <property type="entry name" value="zf-C2H2"/>
    <property type="match status" value="3"/>
</dbReference>
<dbReference type="InterPro" id="IPR013087">
    <property type="entry name" value="Znf_C2H2_type"/>
</dbReference>
<evidence type="ECO:0000256" key="5">
    <source>
        <dbReference type="ARBA" id="ARBA00022771"/>
    </source>
</evidence>
<feature type="region of interest" description="Disordered" evidence="12">
    <location>
        <begin position="717"/>
        <end position="739"/>
    </location>
</feature>
<dbReference type="FunFam" id="3.30.160.60:FF:000036">
    <property type="entry name" value="GLI family zinc finger 3"/>
    <property type="match status" value="1"/>
</dbReference>
<feature type="region of interest" description="Disordered" evidence="12">
    <location>
        <begin position="923"/>
        <end position="960"/>
    </location>
</feature>
<feature type="domain" description="C2H2-type" evidence="13">
    <location>
        <begin position="400"/>
        <end position="429"/>
    </location>
</feature>
<comment type="subcellular location">
    <subcellularLocation>
        <location evidence="1">Nucleus</location>
    </subcellularLocation>
</comment>
<dbReference type="GO" id="GO:0000981">
    <property type="term" value="F:DNA-binding transcription factor activity, RNA polymerase II-specific"/>
    <property type="evidence" value="ECO:0007669"/>
    <property type="project" value="TreeGrafter"/>
</dbReference>
<sequence length="1038" mass="110713">MTRDSSGTRLAFTCILTSLLGEYRDRSAALHSALPGSTASELSLLQRSVDLHAAAYRAQQAQYEQLYPSPTSSLRGLSPVGSARGLSTHDYLAMSALGQRSLADYPGAGSLVGSDYSINLDGKTALRCTGGRGREDNEGCFREMSLSCGSRLSLSPRHGRKRPLSSAFSDSFDLGSMIRFSPNSLVPLPVMNGSRCSSASGSYGHLSAGTAGAISPALGMHPGMPPSHLQQLQAHLMSRGSPYLAAQAHSALLPAAAAAAAAAAAHGQHPLFGIPPYTGLNLDRKEEQPKVSPDTSTLENAARGGATVKREVSSTSAATPERADDEPPEDFIVTHCDWEDCGRDYDLQADLVKHVNNDHISANKKSFSCRWKDCPREQKPFKAQYMLVVHVRTHTGDKPNKCSFEGCNKRYSRLENLKTHLRSHTGEKPYACEFPGCNKAFSNASDRAKHQNRTHSNEKPYVCKIPGCTKRYTDPSSLRKHVKTVHGPEFYKNKRHKGLPDDGGATGYGSPGDDTKLTSVSSPSVKSEDAGSPGMPARSPGDAGGGGGGAGGSGGGAGAGGGQGSAPEQPISDNNVSTTNGVSAVEAPWEIPEDEEVEVPMGPMAVQAGVGGVGGGPANRLQPPGRMYRPRLQAKNAMSHAALLHNGGRGPTLMDINYRLQHMRVSPSGVPAGCVPRRHSYDSAPRPDLGCGAPADGGATTLLEPRRDSGATVSTYYGSWSSQQPSRRESQMSQMSAACGPAGGSLYDPISTDVSRRCSDMSAASAAPAGRLSAGMAAQLQRLQRRNLVSQQMGSMGNLVVQSQTQCQAMEQRGLPGRPPSSSVGGEQQRRASDPVRPMGRPPRPLGPPAGPPRRRASARRHPNQEVVLDELSEDQYIEERLVLPDEMVNYLQQPPMAYQQPCPGCQQQQQQQARQQWAAGYPGYGACQQPQQPQQQQQSPQRSQARARPEPGRTFMNADSFHRTLEYVQRCKRWSGESPAPAAAAAAPPTPVPYSGAASDVSVMDSASNVMPRNNMVINDMSSAMTALARENRYLHM</sequence>
<evidence type="ECO:0000256" key="4">
    <source>
        <dbReference type="ARBA" id="ARBA00022737"/>
    </source>
</evidence>
<dbReference type="OrthoDB" id="3214149at2759"/>
<dbReference type="GO" id="GO:0140297">
    <property type="term" value="F:DNA-binding transcription factor binding"/>
    <property type="evidence" value="ECO:0007669"/>
    <property type="project" value="UniProtKB-ARBA"/>
</dbReference>
<keyword evidence="10" id="KW-0539">Nucleus</keyword>
<feature type="compositionally biased region" description="Basic residues" evidence="12">
    <location>
        <begin position="853"/>
        <end position="862"/>
    </location>
</feature>
<dbReference type="GO" id="GO:0005634">
    <property type="term" value="C:nucleus"/>
    <property type="evidence" value="ECO:0007669"/>
    <property type="project" value="UniProtKB-SubCell"/>
</dbReference>
<evidence type="ECO:0000259" key="13">
    <source>
        <dbReference type="PROSITE" id="PS50157"/>
    </source>
</evidence>
<feature type="compositionally biased region" description="Low complexity" evidence="12">
    <location>
        <begin position="929"/>
        <end position="947"/>
    </location>
</feature>
<organism evidence="14 15">
    <name type="scientific">Amphibalanus amphitrite</name>
    <name type="common">Striped barnacle</name>
    <name type="synonym">Balanus amphitrite</name>
    <dbReference type="NCBI Taxonomy" id="1232801"/>
    <lineage>
        <taxon>Eukaryota</taxon>
        <taxon>Metazoa</taxon>
        <taxon>Ecdysozoa</taxon>
        <taxon>Arthropoda</taxon>
        <taxon>Crustacea</taxon>
        <taxon>Multicrustacea</taxon>
        <taxon>Cirripedia</taxon>
        <taxon>Thoracica</taxon>
        <taxon>Thoracicalcarea</taxon>
        <taxon>Balanomorpha</taxon>
        <taxon>Balanoidea</taxon>
        <taxon>Balanidae</taxon>
        <taxon>Amphibalaninae</taxon>
        <taxon>Amphibalanus</taxon>
    </lineage>
</organism>
<comment type="similarity">
    <text evidence="2">Belongs to the GLI C2H2-type zinc-finger protein family.</text>
</comment>
<evidence type="ECO:0000256" key="2">
    <source>
        <dbReference type="ARBA" id="ARBA00010831"/>
    </source>
</evidence>
<dbReference type="FunFam" id="3.30.160.60:FF:000019">
    <property type="entry name" value="GLI family zinc finger 3"/>
    <property type="match status" value="1"/>
</dbReference>
<dbReference type="GO" id="GO:0008270">
    <property type="term" value="F:zinc ion binding"/>
    <property type="evidence" value="ECO:0007669"/>
    <property type="project" value="UniProtKB-KW"/>
</dbReference>
<dbReference type="GO" id="GO:0000122">
    <property type="term" value="P:negative regulation of transcription by RNA polymerase II"/>
    <property type="evidence" value="ECO:0007669"/>
    <property type="project" value="UniProtKB-ARBA"/>
</dbReference>
<evidence type="ECO:0000256" key="10">
    <source>
        <dbReference type="ARBA" id="ARBA00023242"/>
    </source>
</evidence>
<evidence type="ECO:0000313" key="14">
    <source>
        <dbReference type="EMBL" id="KAF0289154.1"/>
    </source>
</evidence>
<dbReference type="EMBL" id="VIIS01002057">
    <property type="protein sequence ID" value="KAF0289154.1"/>
    <property type="molecule type" value="Genomic_DNA"/>
</dbReference>
<dbReference type="Proteomes" id="UP000440578">
    <property type="component" value="Unassembled WGS sequence"/>
</dbReference>
<evidence type="ECO:0000256" key="3">
    <source>
        <dbReference type="ARBA" id="ARBA00022723"/>
    </source>
</evidence>
<feature type="compositionally biased region" description="Polar residues" evidence="12">
    <location>
        <begin position="717"/>
        <end position="736"/>
    </location>
</feature>
<keyword evidence="5 11" id="KW-0863">Zinc-finger</keyword>
<feature type="compositionally biased region" description="Pro residues" evidence="12">
    <location>
        <begin position="840"/>
        <end position="852"/>
    </location>
</feature>
<accession>A0A6A4VCA3</accession>
<dbReference type="PROSITE" id="PS00028">
    <property type="entry name" value="ZINC_FINGER_C2H2_1"/>
    <property type="match status" value="4"/>
</dbReference>
<feature type="region of interest" description="Disordered" evidence="12">
    <location>
        <begin position="803"/>
        <end position="872"/>
    </location>
</feature>
<feature type="region of interest" description="Disordered" evidence="12">
    <location>
        <begin position="474"/>
        <end position="579"/>
    </location>
</feature>
<evidence type="ECO:0000313" key="15">
    <source>
        <dbReference type="Proteomes" id="UP000440578"/>
    </source>
</evidence>
<feature type="domain" description="C2H2-type" evidence="13">
    <location>
        <begin position="430"/>
        <end position="460"/>
    </location>
</feature>
<dbReference type="FunFam" id="3.30.160.60:FF:000048">
    <property type="entry name" value="GLI family zinc finger 3"/>
    <property type="match status" value="1"/>
</dbReference>
<evidence type="ECO:0000256" key="9">
    <source>
        <dbReference type="ARBA" id="ARBA00023163"/>
    </source>
</evidence>
<feature type="domain" description="C2H2-type" evidence="13">
    <location>
        <begin position="372"/>
        <end position="399"/>
    </location>
</feature>
<dbReference type="GO" id="GO:0000978">
    <property type="term" value="F:RNA polymerase II cis-regulatory region sequence-specific DNA binding"/>
    <property type="evidence" value="ECO:0007669"/>
    <property type="project" value="TreeGrafter"/>
</dbReference>
<evidence type="ECO:0000256" key="11">
    <source>
        <dbReference type="PROSITE-ProRule" id="PRU00042"/>
    </source>
</evidence>
<evidence type="ECO:0000256" key="6">
    <source>
        <dbReference type="ARBA" id="ARBA00022833"/>
    </source>
</evidence>
<keyword evidence="4" id="KW-0677">Repeat</keyword>
<evidence type="ECO:0000256" key="12">
    <source>
        <dbReference type="SAM" id="MobiDB-lite"/>
    </source>
</evidence>
<dbReference type="PANTHER" id="PTHR45718">
    <property type="entry name" value="TRANSCRIPTIONAL ACTIVATOR CUBITUS INTERRUPTUS"/>
    <property type="match status" value="1"/>
</dbReference>
<proteinExistence type="inferred from homology"/>
<dbReference type="InterPro" id="IPR043359">
    <property type="entry name" value="GLI-like"/>
</dbReference>
<keyword evidence="7" id="KW-0805">Transcription regulation</keyword>
<dbReference type="AlphaFoldDB" id="A0A6A4VCA3"/>
<keyword evidence="9" id="KW-0804">Transcription</keyword>
<dbReference type="InterPro" id="IPR036236">
    <property type="entry name" value="Znf_C2H2_sf"/>
</dbReference>
<feature type="compositionally biased region" description="Gly residues" evidence="12">
    <location>
        <begin position="542"/>
        <end position="564"/>
    </location>
</feature>
<dbReference type="FunFam" id="3.30.160.60:FF:000031">
    <property type="entry name" value="GLI family zinc finger 3"/>
    <property type="match status" value="1"/>
</dbReference>
<dbReference type="PROSITE" id="PS50157">
    <property type="entry name" value="ZINC_FINGER_C2H2_2"/>
    <property type="match status" value="4"/>
</dbReference>
<dbReference type="InterPro" id="IPR056436">
    <property type="entry name" value="Znf-C2H2_ZIC1-5/GLI1-3-like"/>
</dbReference>
<dbReference type="SMART" id="SM00355">
    <property type="entry name" value="ZnF_C2H2"/>
    <property type="match status" value="5"/>
</dbReference>
<comment type="caution">
    <text evidence="14">The sequence shown here is derived from an EMBL/GenBank/DDBJ whole genome shotgun (WGS) entry which is preliminary data.</text>
</comment>